<dbReference type="EMBL" id="FQUK01000046">
    <property type="protein sequence ID" value="SHF24598.1"/>
    <property type="molecule type" value="Genomic_DNA"/>
</dbReference>
<proteinExistence type="inferred from homology"/>
<reference evidence="10" key="1">
    <citation type="submission" date="2016-11" db="EMBL/GenBank/DDBJ databases">
        <authorList>
            <person name="Varghese N."/>
            <person name="Submissions S."/>
        </authorList>
    </citation>
    <scope>NUCLEOTIDE SEQUENCE [LARGE SCALE GENOMIC DNA]</scope>
    <source>
        <strain evidence="10">DSM 14834</strain>
    </source>
</reference>
<dbReference type="InterPro" id="IPR012341">
    <property type="entry name" value="6hp_glycosidase-like_sf"/>
</dbReference>
<evidence type="ECO:0000256" key="6">
    <source>
        <dbReference type="ARBA" id="ARBA00023295"/>
    </source>
</evidence>
<accession>A0A1M5A2U5</accession>
<dbReference type="OrthoDB" id="9766708at2"/>
<name>A0A1M5A2U5_9GAMM</name>
<keyword evidence="5" id="KW-0136">Cellulose degradation</keyword>
<dbReference type="InterPro" id="IPR008928">
    <property type="entry name" value="6-hairpin_glycosidase_sf"/>
</dbReference>
<comment type="catalytic activity">
    <reaction evidence="1">
        <text>Endohydrolysis of (1-&gt;4)-beta-D-glucosidic linkages in cellulose, lichenin and cereal beta-D-glucans.</text>
        <dbReference type="EC" id="3.2.1.4"/>
    </reaction>
</comment>
<dbReference type="EC" id="3.2.1.4" evidence="3"/>
<comment type="similarity">
    <text evidence="2">Belongs to the glycosyl hydrolase 8 (cellulase D) family.</text>
</comment>
<evidence type="ECO:0000256" key="2">
    <source>
        <dbReference type="ARBA" id="ARBA00009209"/>
    </source>
</evidence>
<dbReference type="AlphaFoldDB" id="A0A1M5A2U5"/>
<evidence type="ECO:0000256" key="3">
    <source>
        <dbReference type="ARBA" id="ARBA00012601"/>
    </source>
</evidence>
<keyword evidence="10" id="KW-1185">Reference proteome</keyword>
<feature type="signal peptide" evidence="8">
    <location>
        <begin position="1"/>
        <end position="26"/>
    </location>
</feature>
<evidence type="ECO:0000256" key="1">
    <source>
        <dbReference type="ARBA" id="ARBA00000966"/>
    </source>
</evidence>
<organism evidence="9 10">
    <name type="scientific">Thermomonas hydrothermalis</name>
    <dbReference type="NCBI Taxonomy" id="213588"/>
    <lineage>
        <taxon>Bacteria</taxon>
        <taxon>Pseudomonadati</taxon>
        <taxon>Pseudomonadota</taxon>
        <taxon>Gammaproteobacteria</taxon>
        <taxon>Lysobacterales</taxon>
        <taxon>Lysobacteraceae</taxon>
        <taxon>Thermomonas</taxon>
    </lineage>
</organism>
<dbReference type="PRINTS" id="PR00735">
    <property type="entry name" value="GLHYDRLASE8"/>
</dbReference>
<evidence type="ECO:0000313" key="10">
    <source>
        <dbReference type="Proteomes" id="UP000242857"/>
    </source>
</evidence>
<sequence>MLTRRETLLVLAACMACAAWPDITTAAAGKSSALTTPWESWKRSFVQDGRVIDPGQQGISTSEGQGYGMLLATAMRDRAGFDAMWTWTRNNLDVRGDGLYAWRWTPGQGVTDRNNASDSDLLIAWALVRAAQRFAQPDLLDAARHTTQAIRSQLLLDTPWGTVLKPAVEGFATPQGQVVNLSYWVFPALPTLAAIDPSPHWQALTDSGLKLLSIARYGRWQLPPDWLLLVDPLVPDPGRPQRFGFEAVRIPLYLYWAKLGSPTRYASFKSFWNSFPCRDFLPAWTNLQDDSIDSFGADPGMRAISTLVQTGKAPQQASPPLAQQTYYSATLWMLVQIAASEGST</sequence>
<evidence type="ECO:0000256" key="4">
    <source>
        <dbReference type="ARBA" id="ARBA00022801"/>
    </source>
</evidence>
<dbReference type="InterPro" id="IPR002037">
    <property type="entry name" value="Glyco_hydro_8"/>
</dbReference>
<keyword evidence="7" id="KW-0119">Carbohydrate metabolism</keyword>
<evidence type="ECO:0000313" key="9">
    <source>
        <dbReference type="EMBL" id="SHF24598.1"/>
    </source>
</evidence>
<dbReference type="Pfam" id="PF01270">
    <property type="entry name" value="Glyco_hydro_8"/>
    <property type="match status" value="1"/>
</dbReference>
<keyword evidence="7" id="KW-0624">Polysaccharide degradation</keyword>
<evidence type="ECO:0000256" key="5">
    <source>
        <dbReference type="ARBA" id="ARBA00023001"/>
    </source>
</evidence>
<dbReference type="RefSeq" id="WP_072756502.1">
    <property type="nucleotide sequence ID" value="NZ_FQUK01000046.1"/>
</dbReference>
<evidence type="ECO:0000256" key="8">
    <source>
        <dbReference type="SAM" id="SignalP"/>
    </source>
</evidence>
<dbReference type="Gene3D" id="1.50.10.10">
    <property type="match status" value="1"/>
</dbReference>
<dbReference type="STRING" id="213588.SAMN02745204_02098"/>
<keyword evidence="4" id="KW-0378">Hydrolase</keyword>
<evidence type="ECO:0000256" key="7">
    <source>
        <dbReference type="ARBA" id="ARBA00023326"/>
    </source>
</evidence>
<feature type="chain" id="PRO_5013019436" description="cellulase" evidence="8">
    <location>
        <begin position="27"/>
        <end position="344"/>
    </location>
</feature>
<dbReference type="Proteomes" id="UP000242857">
    <property type="component" value="Unassembled WGS sequence"/>
</dbReference>
<dbReference type="GO" id="GO:0008810">
    <property type="term" value="F:cellulase activity"/>
    <property type="evidence" value="ECO:0007669"/>
    <property type="project" value="UniProtKB-EC"/>
</dbReference>
<dbReference type="GO" id="GO:0030245">
    <property type="term" value="P:cellulose catabolic process"/>
    <property type="evidence" value="ECO:0007669"/>
    <property type="project" value="UniProtKB-KW"/>
</dbReference>
<gene>
    <name evidence="9" type="ORF">SAMN02745204_02098</name>
</gene>
<dbReference type="SUPFAM" id="SSF48208">
    <property type="entry name" value="Six-hairpin glycosidases"/>
    <property type="match status" value="1"/>
</dbReference>
<keyword evidence="6" id="KW-0326">Glycosidase</keyword>
<keyword evidence="8" id="KW-0732">Signal</keyword>
<protein>
    <recommendedName>
        <fullName evidence="3">cellulase</fullName>
        <ecNumber evidence="3">3.2.1.4</ecNumber>
    </recommendedName>
</protein>